<dbReference type="EMBL" id="KU935715">
    <property type="protein sequence ID" value="AND75292.1"/>
    <property type="molecule type" value="Genomic_DNA"/>
</dbReference>
<evidence type="ECO:0000313" key="1">
    <source>
        <dbReference type="EMBL" id="AND75292.1"/>
    </source>
</evidence>
<dbReference type="Proteomes" id="UP000225947">
    <property type="component" value="Segment"/>
</dbReference>
<reference evidence="2" key="1">
    <citation type="submission" date="2016-03" db="EMBL/GenBank/DDBJ databases">
        <title>Characterization of Acinetobacter baumannii phage vB_AbaM_ME3.</title>
        <authorList>
            <person name="Buttimer C.T.H."/>
            <person name="Elbreki M."/>
            <person name="Coffey A."/>
        </authorList>
    </citation>
    <scope>NUCLEOTIDE SEQUENCE [LARGE SCALE GENOMIC DNA]</scope>
</reference>
<proteinExistence type="predicted"/>
<sequence>MDLKDETATRYFGVIGKIDNELPEMVVRAASNGKEIKLKIEDIFSNELGVTATSDYTVPESDYANITEFAPMYTGMYGAGKTGTTGGYAGWTEGDYEDYYSAQGWKVHPNNKAKTTTSNSSNFYSVKNPFNDIYGLINKVRYGVKYSESLALEFVDKAIACVIKYADESGAEVPEMYELSEKLERLVADEFAKTIVKLSEDNTTIETTNVNQSKCS</sequence>
<keyword evidence="2" id="KW-1185">Reference proteome</keyword>
<accession>A0A172Q0B2</accession>
<organism evidence="1 2">
    <name type="scientific">Acinetobacter phage vB_AbaM_ME3</name>
    <dbReference type="NCBI Taxonomy" id="1837876"/>
    <lineage>
        <taxon>Viruses</taxon>
        <taxon>Duplodnaviria</taxon>
        <taxon>Heunggongvirae</taxon>
        <taxon>Uroviricota</taxon>
        <taxon>Caudoviricetes</taxon>
        <taxon>Metrivirus</taxon>
        <taxon>Metrivirus ME3</taxon>
    </lineage>
</organism>
<name>A0A172Q0B2_9CAUD</name>
<evidence type="ECO:0000313" key="2">
    <source>
        <dbReference type="Proteomes" id="UP000225947"/>
    </source>
</evidence>
<protein>
    <submittedName>
        <fullName evidence="1">Uncharacterized protein</fullName>
    </submittedName>
</protein>
<gene>
    <name evidence="1" type="ORF">ME3_131</name>
</gene>